<gene>
    <name evidence="2" type="ORF">DI525_09045</name>
</gene>
<dbReference type="EMBL" id="QFRA01000029">
    <property type="protein sequence ID" value="PZR03747.1"/>
    <property type="molecule type" value="Genomic_DNA"/>
</dbReference>
<evidence type="ECO:0000313" key="3">
    <source>
        <dbReference type="Proteomes" id="UP000249432"/>
    </source>
</evidence>
<sequence length="238" mass="26099">MPITIEHGIARDLFTFMSRAERLDSTALVRIHPADTRSRQPNAAGAAVESRDQRHQWFDIYVTTPLGPFGLRRVRGVWKDGSARDLITHCSNVRRAIDASTSFRSREGGPITLSLEHPGTPGMWPGPVPLKETFTHIDDVAIDTVAALYNDVRDTATAESGPAGIAQSLLDQKIMTVESPTAEQTAQLTSRAIIALGSLGFIGGDVMRVSVSPLWVRTDTRLGTVLAQRRNRLNLFNM</sequence>
<proteinExistence type="predicted"/>
<dbReference type="RefSeq" id="WP_303735386.1">
    <property type="nucleotide sequence ID" value="NZ_QFRA01000029.1"/>
</dbReference>
<protein>
    <recommendedName>
        <fullName evidence="1">DUF8185 domain-containing protein</fullName>
    </recommendedName>
</protein>
<accession>A0A2W5SPU3</accession>
<organism evidence="2 3">
    <name type="scientific">Corynebacterium kroppenstedtii</name>
    <dbReference type="NCBI Taxonomy" id="161879"/>
    <lineage>
        <taxon>Bacteria</taxon>
        <taxon>Bacillati</taxon>
        <taxon>Actinomycetota</taxon>
        <taxon>Actinomycetes</taxon>
        <taxon>Mycobacteriales</taxon>
        <taxon>Corynebacteriaceae</taxon>
        <taxon>Corynebacterium</taxon>
    </lineage>
</organism>
<dbReference type="AlphaFoldDB" id="A0A2W5SPU3"/>
<comment type="caution">
    <text evidence="2">The sequence shown here is derived from an EMBL/GenBank/DDBJ whole genome shotgun (WGS) entry which is preliminary data.</text>
</comment>
<dbReference type="InterPro" id="IPR058498">
    <property type="entry name" value="DUF8185"/>
</dbReference>
<dbReference type="Proteomes" id="UP000249432">
    <property type="component" value="Unassembled WGS sequence"/>
</dbReference>
<feature type="domain" description="DUF8185" evidence="1">
    <location>
        <begin position="132"/>
        <end position="230"/>
    </location>
</feature>
<evidence type="ECO:0000313" key="2">
    <source>
        <dbReference type="EMBL" id="PZR03747.1"/>
    </source>
</evidence>
<name>A0A2W5SPU3_9CORY</name>
<reference evidence="2 3" key="1">
    <citation type="submission" date="2017-08" db="EMBL/GenBank/DDBJ databases">
        <title>Infants hospitalized years apart are colonized by the same room-sourced microbial strains.</title>
        <authorList>
            <person name="Brooks B."/>
            <person name="Olm M.R."/>
            <person name="Firek B.A."/>
            <person name="Baker R."/>
            <person name="Thomas B.C."/>
            <person name="Morowitz M.J."/>
            <person name="Banfield J.F."/>
        </authorList>
    </citation>
    <scope>NUCLEOTIDE SEQUENCE [LARGE SCALE GENOMIC DNA]</scope>
    <source>
        <strain evidence="2">S2_003_000_R1_3</strain>
    </source>
</reference>
<dbReference type="Pfam" id="PF26572">
    <property type="entry name" value="DUF8185"/>
    <property type="match status" value="1"/>
</dbReference>
<evidence type="ECO:0000259" key="1">
    <source>
        <dbReference type="Pfam" id="PF26572"/>
    </source>
</evidence>